<dbReference type="PANTHER" id="PTHR45614:SF259">
    <property type="entry name" value="MYB DOMAIN PROTEIN 89-RELATED"/>
    <property type="match status" value="1"/>
</dbReference>
<dbReference type="Gene3D" id="1.10.10.60">
    <property type="entry name" value="Homeodomain-like"/>
    <property type="match status" value="2"/>
</dbReference>
<dbReference type="InterPro" id="IPR001005">
    <property type="entry name" value="SANT/Myb"/>
</dbReference>
<evidence type="ECO:0000313" key="7">
    <source>
        <dbReference type="RefSeq" id="XP_021865407.2"/>
    </source>
</evidence>
<evidence type="ECO:0000256" key="3">
    <source>
        <dbReference type="SAM" id="MobiDB-lite"/>
    </source>
</evidence>
<feature type="domain" description="Myb-like" evidence="4">
    <location>
        <begin position="149"/>
        <end position="199"/>
    </location>
</feature>
<protein>
    <submittedName>
        <fullName evidence="7">Transcription factor MYB15</fullName>
    </submittedName>
</protein>
<proteinExistence type="predicted"/>
<dbReference type="InterPro" id="IPR017930">
    <property type="entry name" value="Myb_dom"/>
</dbReference>
<gene>
    <name evidence="7" type="primary">LOC110804149</name>
</gene>
<name>A0A9R0JCB8_SPIOL</name>
<dbReference type="CDD" id="cd00167">
    <property type="entry name" value="SANT"/>
    <property type="match status" value="2"/>
</dbReference>
<dbReference type="GO" id="GO:0000981">
    <property type="term" value="F:DNA-binding transcription factor activity, RNA polymerase II-specific"/>
    <property type="evidence" value="ECO:0000318"/>
    <property type="project" value="GO_Central"/>
</dbReference>
<reference evidence="7" key="2">
    <citation type="submission" date="2025-08" db="UniProtKB">
        <authorList>
            <consortium name="RefSeq"/>
        </authorList>
    </citation>
    <scope>IDENTIFICATION</scope>
    <source>
        <tissue evidence="7">Leaf</tissue>
    </source>
</reference>
<dbReference type="AlphaFoldDB" id="A0A9R0JCB8"/>
<feature type="compositionally biased region" description="Low complexity" evidence="3">
    <location>
        <begin position="358"/>
        <end position="377"/>
    </location>
</feature>
<dbReference type="KEGG" id="soe:110804149"/>
<reference evidence="6" key="1">
    <citation type="journal article" date="2021" name="Nat. Commun.">
        <title>Genomic analyses provide insights into spinach domestication and the genetic basis of agronomic traits.</title>
        <authorList>
            <person name="Cai X."/>
            <person name="Sun X."/>
            <person name="Xu C."/>
            <person name="Sun H."/>
            <person name="Wang X."/>
            <person name="Ge C."/>
            <person name="Zhang Z."/>
            <person name="Wang Q."/>
            <person name="Fei Z."/>
            <person name="Jiao C."/>
            <person name="Wang Q."/>
        </authorList>
    </citation>
    <scope>NUCLEOTIDE SEQUENCE [LARGE SCALE GENOMIC DNA]</scope>
    <source>
        <strain evidence="6">cv. Varoflay</strain>
    </source>
</reference>
<sequence>MGEENMNTNNNHTSNNFKVVNSNSTYMSSPVLDLCLSTTTTNTKNQDQDCEVTKMGFQIWSSTSSSIVNPHLEGLKGQNCPENDVGVVSKVSRPPSSKLCSRGHWRPAEDAKLKQLVLQFGPQNWNVIAEKLDARSGKSCRLRWFNQLDPKINRKQFTEEEEERLKNAQRMYGNKWAIIARLFPGRTDNAVKNHWHVMEARAEREKSNLFTTRKRSHNKMILQLHDDHGRNDNVTAIIMKKSKITGSDSTSSTVSSTMFNNSTTTKNVDHESGTSTCTELSLSTNSVQVPGGYMPGPGISYNPVVYQQQQQQPCKSDHEKGTVEESMWKSARKGNYFNVLAKQQMEMFKNRLEICGQSDSNSDASGSGDSVVNSGYSPSPSASEKLNNVPFYNFLGLKSI</sequence>
<dbReference type="GO" id="GO:0006355">
    <property type="term" value="P:regulation of DNA-templated transcription"/>
    <property type="evidence" value="ECO:0000318"/>
    <property type="project" value="GO_Central"/>
</dbReference>
<organism evidence="6 7">
    <name type="scientific">Spinacia oleracea</name>
    <name type="common">Spinach</name>
    <dbReference type="NCBI Taxonomy" id="3562"/>
    <lineage>
        <taxon>Eukaryota</taxon>
        <taxon>Viridiplantae</taxon>
        <taxon>Streptophyta</taxon>
        <taxon>Embryophyta</taxon>
        <taxon>Tracheophyta</taxon>
        <taxon>Spermatophyta</taxon>
        <taxon>Magnoliopsida</taxon>
        <taxon>eudicotyledons</taxon>
        <taxon>Gunneridae</taxon>
        <taxon>Pentapetalae</taxon>
        <taxon>Caryophyllales</taxon>
        <taxon>Chenopodiaceae</taxon>
        <taxon>Chenopodioideae</taxon>
        <taxon>Anserineae</taxon>
        <taxon>Spinacia</taxon>
    </lineage>
</organism>
<dbReference type="Pfam" id="PF13921">
    <property type="entry name" value="Myb_DNA-bind_6"/>
    <property type="match status" value="1"/>
</dbReference>
<dbReference type="InterPro" id="IPR050560">
    <property type="entry name" value="MYB_TF"/>
</dbReference>
<feature type="domain" description="HTH myb-type" evidence="5">
    <location>
        <begin position="102"/>
        <end position="148"/>
    </location>
</feature>
<dbReference type="InterPro" id="IPR009057">
    <property type="entry name" value="Homeodomain-like_sf"/>
</dbReference>
<dbReference type="Proteomes" id="UP000813463">
    <property type="component" value="Chromosome 6"/>
</dbReference>
<evidence type="ECO:0000256" key="2">
    <source>
        <dbReference type="ARBA" id="ARBA00023242"/>
    </source>
</evidence>
<dbReference type="RefSeq" id="XP_021865407.2">
    <property type="nucleotide sequence ID" value="XM_022009715.2"/>
</dbReference>
<dbReference type="PROSITE" id="PS50090">
    <property type="entry name" value="MYB_LIKE"/>
    <property type="match status" value="2"/>
</dbReference>
<dbReference type="PANTHER" id="PTHR45614">
    <property type="entry name" value="MYB PROTEIN-RELATED"/>
    <property type="match status" value="1"/>
</dbReference>
<keyword evidence="6" id="KW-1185">Reference proteome</keyword>
<feature type="region of interest" description="Disordered" evidence="3">
    <location>
        <begin position="358"/>
        <end position="386"/>
    </location>
</feature>
<evidence type="ECO:0000256" key="1">
    <source>
        <dbReference type="ARBA" id="ARBA00004123"/>
    </source>
</evidence>
<evidence type="ECO:0000313" key="6">
    <source>
        <dbReference type="Proteomes" id="UP000813463"/>
    </source>
</evidence>
<dbReference type="SUPFAM" id="SSF46689">
    <property type="entry name" value="Homeodomain-like"/>
    <property type="match status" value="1"/>
</dbReference>
<comment type="subcellular location">
    <subcellularLocation>
        <location evidence="1">Nucleus</location>
    </subcellularLocation>
</comment>
<dbReference type="SMART" id="SM00717">
    <property type="entry name" value="SANT"/>
    <property type="match status" value="2"/>
</dbReference>
<feature type="domain" description="Myb-like" evidence="4">
    <location>
        <begin position="102"/>
        <end position="148"/>
    </location>
</feature>
<accession>A0A9R0JCB8</accession>
<dbReference type="GeneID" id="110804149"/>
<feature type="domain" description="HTH myb-type" evidence="5">
    <location>
        <begin position="149"/>
        <end position="203"/>
    </location>
</feature>
<keyword evidence="2" id="KW-0539">Nucleus</keyword>
<evidence type="ECO:0000259" key="4">
    <source>
        <dbReference type="PROSITE" id="PS50090"/>
    </source>
</evidence>
<dbReference type="PROSITE" id="PS51294">
    <property type="entry name" value="HTH_MYB"/>
    <property type="match status" value="2"/>
</dbReference>
<evidence type="ECO:0000259" key="5">
    <source>
        <dbReference type="PROSITE" id="PS51294"/>
    </source>
</evidence>
<dbReference type="GO" id="GO:0005634">
    <property type="term" value="C:nucleus"/>
    <property type="evidence" value="ECO:0000318"/>
    <property type="project" value="GO_Central"/>
</dbReference>
<dbReference type="GO" id="GO:0000978">
    <property type="term" value="F:RNA polymerase II cis-regulatory region sequence-specific DNA binding"/>
    <property type="evidence" value="ECO:0000318"/>
    <property type="project" value="GO_Central"/>
</dbReference>